<dbReference type="AlphaFoldDB" id="A0A495DDG1"/>
<dbReference type="OrthoDB" id="7631361at2"/>
<accession>A0A495DDG1</accession>
<dbReference type="EMBL" id="RBIM01000003">
    <property type="protein sequence ID" value="RKR00377.1"/>
    <property type="molecule type" value="Genomic_DNA"/>
</dbReference>
<evidence type="ECO:0000313" key="1">
    <source>
        <dbReference type="EMBL" id="RKR00377.1"/>
    </source>
</evidence>
<dbReference type="RefSeq" id="WP_121210689.1">
    <property type="nucleotide sequence ID" value="NZ_RBIM01000003.1"/>
</dbReference>
<reference evidence="1 2" key="1">
    <citation type="submission" date="2018-10" db="EMBL/GenBank/DDBJ databases">
        <title>Genomic Encyclopedia of Type Strains, Phase IV (KMG-IV): sequencing the most valuable type-strain genomes for metagenomic binning, comparative biology and taxonomic classification.</title>
        <authorList>
            <person name="Goeker M."/>
        </authorList>
    </citation>
    <scope>NUCLEOTIDE SEQUENCE [LARGE SCALE GENOMIC DNA]</scope>
    <source>
        <strain evidence="1 2">DSM 4734</strain>
    </source>
</reference>
<protein>
    <submittedName>
        <fullName evidence="1">Uncharacterized protein</fullName>
    </submittedName>
</protein>
<gene>
    <name evidence="1" type="ORF">C7435_1583</name>
</gene>
<sequence length="114" mass="12524">MSTEWGVLFHLDAVRFDAWGRALIADRLAARRMQGLLTEADAIACRSGCGAPLSCDTALILREELTGVGPDLLVNNADFATIIRKRKAVGAEEAVIVFSLYRRYPTTQESLERA</sequence>
<comment type="caution">
    <text evidence="1">The sequence shown here is derived from an EMBL/GenBank/DDBJ whole genome shotgun (WGS) entry which is preliminary data.</text>
</comment>
<evidence type="ECO:0000313" key="2">
    <source>
        <dbReference type="Proteomes" id="UP000273675"/>
    </source>
</evidence>
<proteinExistence type="predicted"/>
<dbReference type="Proteomes" id="UP000273675">
    <property type="component" value="Unassembled WGS sequence"/>
</dbReference>
<organism evidence="1 2">
    <name type="scientific">Maricaulis maris</name>
    <dbReference type="NCBI Taxonomy" id="74318"/>
    <lineage>
        <taxon>Bacteria</taxon>
        <taxon>Pseudomonadati</taxon>
        <taxon>Pseudomonadota</taxon>
        <taxon>Alphaproteobacteria</taxon>
        <taxon>Maricaulales</taxon>
        <taxon>Maricaulaceae</taxon>
        <taxon>Maricaulis</taxon>
    </lineage>
</organism>
<name>A0A495DDG1_9PROT</name>